<feature type="compositionally biased region" description="Acidic residues" evidence="7">
    <location>
        <begin position="64"/>
        <end position="96"/>
    </location>
</feature>
<sequence>MAESSFFPGRQESSSTKSYRGLGLLTAAAAADHSQSSHQSSSSNEDDRGDDRRSSKRKKGYLNQDDEDQDDDDGDEDDEEEEAGGVEDAESLEEPEDKLRLVSGGAGADHESEGNFSRVVYPRGHWRPAEDDKLKQLVALHGPQNWNVIAENLHGRSGKSCRLRWFNQLDPRINRRPFSEEEEDRLMAAHQIHGNKWALIARLFPGRTDNAVKNHWHVIMARKLREKSRSSSSSSSITRARKSQFPTSLARRTSSKKAFPSGGQTVAQSLTAWIHKYSIIASSSSAADSGCYNFGGNASHDHGVDNSFYHHQAAANREFSKLKGLLSLCPPQVDPYKYAKTFPGGTNSSLSATLTKGENLPKIRAYAAERRACPPVLAGFEFPDVREEMETSNSTVFVSQQPEASPYKLQDRSFFSHNVSSTANFVHDRKRIANSDTSDLSTALRLGRHSLDHQQQQHQLQHQHQQQHQQHQQQQVSGETAFYDFLGVGVS</sequence>
<feature type="region of interest" description="Disordered" evidence="7">
    <location>
        <begin position="26"/>
        <end position="96"/>
    </location>
</feature>
<evidence type="ECO:0000256" key="4">
    <source>
        <dbReference type="ARBA" id="ARBA00023125"/>
    </source>
</evidence>
<dbReference type="FunFam" id="1.10.10.60:FF:000060">
    <property type="entry name" value="MYB transcription factor"/>
    <property type="match status" value="1"/>
</dbReference>
<evidence type="ECO:0000256" key="1">
    <source>
        <dbReference type="ARBA" id="ARBA00004123"/>
    </source>
</evidence>
<accession>A0A6G8MUW5</accession>
<dbReference type="PANTHER" id="PTHR45614">
    <property type="entry name" value="MYB PROTEIN-RELATED"/>
    <property type="match status" value="1"/>
</dbReference>
<feature type="compositionally biased region" description="Low complexity" evidence="7">
    <location>
        <begin position="27"/>
        <end position="43"/>
    </location>
</feature>
<keyword evidence="5" id="KW-0804">Transcription</keyword>
<dbReference type="SMART" id="SM00717">
    <property type="entry name" value="SANT"/>
    <property type="match status" value="2"/>
</dbReference>
<evidence type="ECO:0000259" key="8">
    <source>
        <dbReference type="PROSITE" id="PS50090"/>
    </source>
</evidence>
<evidence type="ECO:0000259" key="9">
    <source>
        <dbReference type="PROSITE" id="PS51294"/>
    </source>
</evidence>
<evidence type="ECO:0000256" key="3">
    <source>
        <dbReference type="ARBA" id="ARBA00023015"/>
    </source>
</evidence>
<feature type="compositionally biased region" description="Low complexity" evidence="7">
    <location>
        <begin position="453"/>
        <end position="475"/>
    </location>
</feature>
<dbReference type="PROSITE" id="PS51294">
    <property type="entry name" value="HTH_MYB"/>
    <property type="match status" value="2"/>
</dbReference>
<feature type="region of interest" description="Disordered" evidence="7">
    <location>
        <begin position="227"/>
        <end position="262"/>
    </location>
</feature>
<feature type="domain" description="HTH myb-type" evidence="9">
    <location>
        <begin position="123"/>
        <end position="169"/>
    </location>
</feature>
<dbReference type="SUPFAM" id="SSF46689">
    <property type="entry name" value="Homeodomain-like"/>
    <property type="match status" value="1"/>
</dbReference>
<dbReference type="CDD" id="cd00167">
    <property type="entry name" value="SANT"/>
    <property type="match status" value="2"/>
</dbReference>
<evidence type="ECO:0000256" key="7">
    <source>
        <dbReference type="SAM" id="MobiDB-lite"/>
    </source>
</evidence>
<evidence type="ECO:0000313" key="10">
    <source>
        <dbReference type="EMBL" id="QIN53285.1"/>
    </source>
</evidence>
<dbReference type="AlphaFoldDB" id="A0A6G8MUW5"/>
<evidence type="ECO:0000256" key="6">
    <source>
        <dbReference type="ARBA" id="ARBA00023242"/>
    </source>
</evidence>
<evidence type="ECO:0000256" key="2">
    <source>
        <dbReference type="ARBA" id="ARBA00022737"/>
    </source>
</evidence>
<organism evidence="10">
    <name type="scientific">Selaginella moellendorffii</name>
    <name type="common">Spikemoss</name>
    <dbReference type="NCBI Taxonomy" id="88036"/>
    <lineage>
        <taxon>Eukaryota</taxon>
        <taxon>Viridiplantae</taxon>
        <taxon>Streptophyta</taxon>
        <taxon>Embryophyta</taxon>
        <taxon>Tracheophyta</taxon>
        <taxon>Lycopodiopsida</taxon>
        <taxon>Selaginellales</taxon>
        <taxon>Selaginellaceae</taxon>
        <taxon>Selaginella</taxon>
    </lineage>
</organism>
<dbReference type="InterPro" id="IPR009057">
    <property type="entry name" value="Homeodomain-like_sf"/>
</dbReference>
<proteinExistence type="evidence at transcript level"/>
<dbReference type="Gene3D" id="1.10.10.60">
    <property type="entry name" value="Homeodomain-like"/>
    <property type="match status" value="2"/>
</dbReference>
<dbReference type="InterPro" id="IPR050560">
    <property type="entry name" value="MYB_TF"/>
</dbReference>
<dbReference type="InterPro" id="IPR017930">
    <property type="entry name" value="Myb_dom"/>
</dbReference>
<keyword evidence="3" id="KW-0805">Transcription regulation</keyword>
<keyword evidence="2" id="KW-0677">Repeat</keyword>
<dbReference type="EMBL" id="MN199009">
    <property type="protein sequence ID" value="QIN53285.1"/>
    <property type="molecule type" value="mRNA"/>
</dbReference>
<dbReference type="PROSITE" id="PS50090">
    <property type="entry name" value="MYB_LIKE"/>
    <property type="match status" value="2"/>
</dbReference>
<dbReference type="GO" id="GO:0003677">
    <property type="term" value="F:DNA binding"/>
    <property type="evidence" value="ECO:0007669"/>
    <property type="project" value="UniProtKB-KW"/>
</dbReference>
<dbReference type="GO" id="GO:0005634">
    <property type="term" value="C:nucleus"/>
    <property type="evidence" value="ECO:0007669"/>
    <property type="project" value="UniProtKB-SubCell"/>
</dbReference>
<feature type="domain" description="HTH myb-type" evidence="9">
    <location>
        <begin position="170"/>
        <end position="224"/>
    </location>
</feature>
<dbReference type="InterPro" id="IPR001005">
    <property type="entry name" value="SANT/Myb"/>
</dbReference>
<keyword evidence="6" id="KW-0539">Nucleus</keyword>
<reference evidence="10" key="1">
    <citation type="submission" date="2019-07" db="EMBL/GenBank/DDBJ databases">
        <authorList>
            <person name="Jiang C.-K."/>
            <person name="Rao G.-Y."/>
        </authorList>
    </citation>
    <scope>NUCLEOTIDE SEQUENCE</scope>
    <source>
        <strain evidence="10">Chongqing</strain>
    </source>
</reference>
<dbReference type="PANTHER" id="PTHR45614:SF150">
    <property type="entry name" value="MYB-LIKE DNA-BINDING DOMAIN CONTAINING PROTEIN, EXPRESSED"/>
    <property type="match status" value="1"/>
</dbReference>
<protein>
    <submittedName>
        <fullName evidence="10">R2R3-MYB transcription factor</fullName>
    </submittedName>
</protein>
<feature type="region of interest" description="Disordered" evidence="7">
    <location>
        <begin position="451"/>
        <end position="477"/>
    </location>
</feature>
<feature type="domain" description="Myb-like" evidence="8">
    <location>
        <begin position="123"/>
        <end position="169"/>
    </location>
</feature>
<evidence type="ECO:0000256" key="5">
    <source>
        <dbReference type="ARBA" id="ARBA00023163"/>
    </source>
</evidence>
<name>A0A6G8MUW5_SELML</name>
<dbReference type="Pfam" id="PF00249">
    <property type="entry name" value="Myb_DNA-binding"/>
    <property type="match status" value="2"/>
</dbReference>
<feature type="domain" description="Myb-like" evidence="8">
    <location>
        <begin position="170"/>
        <end position="220"/>
    </location>
</feature>
<comment type="subcellular location">
    <subcellularLocation>
        <location evidence="1">Nucleus</location>
    </subcellularLocation>
</comment>
<feature type="region of interest" description="Disordered" evidence="7">
    <location>
        <begin position="1"/>
        <end position="20"/>
    </location>
</feature>
<keyword evidence="4" id="KW-0238">DNA-binding</keyword>